<dbReference type="NCBIfam" id="TIGR00247">
    <property type="entry name" value="endolytic transglycosylase MltG"/>
    <property type="match status" value="1"/>
</dbReference>
<evidence type="ECO:0000256" key="5">
    <source>
        <dbReference type="ARBA" id="ARBA00023239"/>
    </source>
</evidence>
<dbReference type="GO" id="GO:0005886">
    <property type="term" value="C:plasma membrane"/>
    <property type="evidence" value="ECO:0007669"/>
    <property type="project" value="UniProtKB-UniRule"/>
</dbReference>
<keyword evidence="6 7" id="KW-0961">Cell wall biogenesis/degradation</keyword>
<gene>
    <name evidence="7 8" type="primary">mltG</name>
    <name evidence="8" type="ORF">ENX68_02140</name>
</gene>
<keyword evidence="5 7" id="KW-0456">Lyase</keyword>
<dbReference type="GO" id="GO:0008932">
    <property type="term" value="F:lytic endotransglycosylase activity"/>
    <property type="evidence" value="ECO:0007669"/>
    <property type="project" value="UniProtKB-UniRule"/>
</dbReference>
<dbReference type="Pfam" id="PF02618">
    <property type="entry name" value="YceG"/>
    <property type="match status" value="1"/>
</dbReference>
<evidence type="ECO:0000313" key="8">
    <source>
        <dbReference type="EMBL" id="HGE77786.1"/>
    </source>
</evidence>
<dbReference type="Gene3D" id="3.30.1490.480">
    <property type="entry name" value="Endolytic murein transglycosylase"/>
    <property type="match status" value="1"/>
</dbReference>
<accession>A0A7V3VTI0</accession>
<evidence type="ECO:0000256" key="6">
    <source>
        <dbReference type="ARBA" id="ARBA00023316"/>
    </source>
</evidence>
<dbReference type="InterPro" id="IPR003770">
    <property type="entry name" value="MLTG-like"/>
</dbReference>
<evidence type="ECO:0000256" key="4">
    <source>
        <dbReference type="ARBA" id="ARBA00023136"/>
    </source>
</evidence>
<dbReference type="Gene3D" id="3.30.160.60">
    <property type="entry name" value="Classic Zinc Finger"/>
    <property type="match status" value="1"/>
</dbReference>
<dbReference type="GO" id="GO:0071555">
    <property type="term" value="P:cell wall organization"/>
    <property type="evidence" value="ECO:0007669"/>
    <property type="project" value="UniProtKB-KW"/>
</dbReference>
<name>A0A7V3VTI0_UNCW3</name>
<evidence type="ECO:0000256" key="2">
    <source>
        <dbReference type="ARBA" id="ARBA00022692"/>
    </source>
</evidence>
<keyword evidence="3 7" id="KW-1133">Transmembrane helix</keyword>
<comment type="caution">
    <text evidence="8">The sequence shown here is derived from an EMBL/GenBank/DDBJ whole genome shotgun (WGS) entry which is preliminary data.</text>
</comment>
<dbReference type="HAMAP" id="MF_02065">
    <property type="entry name" value="MltG"/>
    <property type="match status" value="1"/>
</dbReference>
<dbReference type="GO" id="GO:0009252">
    <property type="term" value="P:peptidoglycan biosynthetic process"/>
    <property type="evidence" value="ECO:0007669"/>
    <property type="project" value="UniProtKB-UniRule"/>
</dbReference>
<keyword evidence="4 7" id="KW-0472">Membrane</keyword>
<keyword evidence="1 7" id="KW-1003">Cell membrane</keyword>
<dbReference type="PANTHER" id="PTHR30518">
    <property type="entry name" value="ENDOLYTIC MUREIN TRANSGLYCOSYLASE"/>
    <property type="match status" value="1"/>
</dbReference>
<dbReference type="EMBL" id="DTOZ01000054">
    <property type="protein sequence ID" value="HGE77786.1"/>
    <property type="molecule type" value="Genomic_DNA"/>
</dbReference>
<dbReference type="AlphaFoldDB" id="A0A7V3VTI0"/>
<dbReference type="PANTHER" id="PTHR30518:SF2">
    <property type="entry name" value="ENDOLYTIC MUREIN TRANSGLYCOSYLASE"/>
    <property type="match status" value="1"/>
</dbReference>
<evidence type="ECO:0000256" key="1">
    <source>
        <dbReference type="ARBA" id="ARBA00022475"/>
    </source>
</evidence>
<organism evidence="8">
    <name type="scientific">candidate division WOR-3 bacterium</name>
    <dbReference type="NCBI Taxonomy" id="2052148"/>
    <lineage>
        <taxon>Bacteria</taxon>
        <taxon>Bacteria division WOR-3</taxon>
    </lineage>
</organism>
<dbReference type="EC" id="4.2.2.29" evidence="7"/>
<reference evidence="8" key="1">
    <citation type="journal article" date="2020" name="mSystems">
        <title>Genome- and Community-Level Interaction Insights into Carbon Utilization and Element Cycling Functions of Hydrothermarchaeota in Hydrothermal Sediment.</title>
        <authorList>
            <person name="Zhou Z."/>
            <person name="Liu Y."/>
            <person name="Xu W."/>
            <person name="Pan J."/>
            <person name="Luo Z.H."/>
            <person name="Li M."/>
        </authorList>
    </citation>
    <scope>NUCLEOTIDE SEQUENCE [LARGE SCALE GENOMIC DNA]</scope>
    <source>
        <strain evidence="8">SpSt-961</strain>
    </source>
</reference>
<comment type="similarity">
    <text evidence="7">Belongs to the transglycosylase MltG family.</text>
</comment>
<sequence length="321" mass="36953">MKKIFFLGLVLIIFLCWLQPLNFGKKEIYIPKNTPAKEVAGLLSSNHIILNPFEFLLWLKILKKENHIRYGRYVLSIYKNPIYIINRLTKGGRGDVTITIPEGLILSEVAEMLHKRNIISDKQKFLSLCNNKNFIKNLGLDVATLEGYLFPDTYCFEENEDEGIVIKKMVDNFKTRIKQITTIPPESLKTVIIIASLVEKEAKIDPERPIIARVFFNRLKLNRPLESCATVIYAYKLKNPDTVITHLREWDLKYDSPYNTYLYSGLPPGPICSPGINSIKAALFPADVGYLYFVAKGDGTHHFSKTYREHLEAKEYYNAKK</sequence>
<evidence type="ECO:0000256" key="3">
    <source>
        <dbReference type="ARBA" id="ARBA00022989"/>
    </source>
</evidence>
<feature type="site" description="Important for catalytic activity" evidence="7">
    <location>
        <position position="201"/>
    </location>
</feature>
<comment type="function">
    <text evidence="7">Functions as a peptidoglycan terminase that cleaves nascent peptidoglycan strands endolytically to terminate their elongation.</text>
</comment>
<proteinExistence type="inferred from homology"/>
<dbReference type="CDD" id="cd08010">
    <property type="entry name" value="MltG_like"/>
    <property type="match status" value="1"/>
</dbReference>
<evidence type="ECO:0000256" key="7">
    <source>
        <dbReference type="HAMAP-Rule" id="MF_02065"/>
    </source>
</evidence>
<comment type="catalytic activity">
    <reaction evidence="7">
        <text>a peptidoglycan chain = a peptidoglycan chain with N-acetyl-1,6-anhydromuramyl-[peptide] at the reducing end + a peptidoglycan chain with N-acetylglucosamine at the non-reducing end.</text>
        <dbReference type="EC" id="4.2.2.29"/>
    </reaction>
</comment>
<protein>
    <recommendedName>
        <fullName evidence="7">Endolytic murein transglycosylase</fullName>
        <ecNumber evidence="7">4.2.2.29</ecNumber>
    </recommendedName>
    <alternativeName>
        <fullName evidence="7">Peptidoglycan lytic transglycosylase</fullName>
    </alternativeName>
    <alternativeName>
        <fullName evidence="7">Peptidoglycan polymerization terminase</fullName>
    </alternativeName>
</protein>
<keyword evidence="2 7" id="KW-0812">Transmembrane</keyword>